<reference evidence="1 2" key="2">
    <citation type="submission" date="2013-04" db="EMBL/GenBank/DDBJ databases">
        <authorList>
            <person name="Fiebig A."/>
            <person name="Pradella S."/>
            <person name="Wagner-Doebler I."/>
        </authorList>
    </citation>
    <scope>NUCLEOTIDE SEQUENCE [LARGE SCALE GENOMIC DNA]</scope>
    <source>
        <strain evidence="2">DSM 17067 / NCIMB 14079 / DFL-11</strain>
    </source>
</reference>
<gene>
    <name evidence="1" type="ORF">SADFL11_1043</name>
</gene>
<dbReference type="RefSeq" id="WP_040451720.1">
    <property type="nucleotide sequence ID" value="NZ_CM011002.1"/>
</dbReference>
<name>A0A5E8GWG9_ROSAD</name>
<dbReference type="Proteomes" id="UP000004703">
    <property type="component" value="Chromosome"/>
</dbReference>
<accession>A0A5E8GWG9</accession>
<organism evidence="1 2">
    <name type="scientific">Roseibium alexandrii (strain DSM 17067 / NCIMB 14079 / DFL-11)</name>
    <name type="common">Labrenzia alexandrii</name>
    <dbReference type="NCBI Taxonomy" id="244592"/>
    <lineage>
        <taxon>Bacteria</taxon>
        <taxon>Pseudomonadati</taxon>
        <taxon>Pseudomonadota</taxon>
        <taxon>Alphaproteobacteria</taxon>
        <taxon>Hyphomicrobiales</taxon>
        <taxon>Stappiaceae</taxon>
        <taxon>Roseibium</taxon>
    </lineage>
</organism>
<evidence type="ECO:0000313" key="2">
    <source>
        <dbReference type="Proteomes" id="UP000004703"/>
    </source>
</evidence>
<evidence type="ECO:0000313" key="1">
    <source>
        <dbReference type="EMBL" id="EEE43757.2"/>
    </source>
</evidence>
<dbReference type="AlphaFoldDB" id="A0A5E8GWG9"/>
<comment type="caution">
    <text evidence="1">The sequence shown here is derived from an EMBL/GenBank/DDBJ whole genome shotgun (WGS) entry which is preliminary data.</text>
</comment>
<dbReference type="EMBL" id="ACCU02000003">
    <property type="protein sequence ID" value="EEE43757.2"/>
    <property type="molecule type" value="Genomic_DNA"/>
</dbReference>
<proteinExistence type="predicted"/>
<reference evidence="1 2" key="1">
    <citation type="submission" date="2008-01" db="EMBL/GenBank/DDBJ databases">
        <authorList>
            <person name="Wagner-Dobler I."/>
            <person name="Ferriera S."/>
            <person name="Johnson J."/>
            <person name="Kravitz S."/>
            <person name="Beeson K."/>
            <person name="Sutton G."/>
            <person name="Rogers Y.-H."/>
            <person name="Friedman R."/>
            <person name="Frazier M."/>
            <person name="Venter J.C."/>
        </authorList>
    </citation>
    <scope>NUCLEOTIDE SEQUENCE [LARGE SCALE GENOMIC DNA]</scope>
    <source>
        <strain evidence="2">DSM 17067 / NCIMB 14079 / DFL-11</strain>
    </source>
</reference>
<protein>
    <submittedName>
        <fullName evidence="1">Uncharacterized protein</fullName>
    </submittedName>
</protein>
<sequence length="87" mass="10113">MQNTDFPALSTVATDNDEDSLVDLIFQACKFDCIDILEWESIKKFGHDELLKLDPFQERYIVETCRGKVARRAFRAGYRPPDTDRVQ</sequence>